<keyword evidence="4" id="KW-1185">Reference proteome</keyword>
<sequence length="178" mass="19358">MRKSLAIGVLLLASALGAQAQQQPSLVQPQDKTKSSPRLASDVQVRAKRLSDQMARDLRLNGYQSSKLRAINEDKVAKMAAIERRNAGDAKLIDEQCGAVCKERDQELRAVLSTDQYSAYYGSRSDFYKYDKDYAARTANATFVNSVQNPLPASSRGATIGPATPKPAPTRAAAVRGR</sequence>
<dbReference type="AlphaFoldDB" id="A0A1M6EMI4"/>
<name>A0A1M6EMI4_9BACT</name>
<gene>
    <name evidence="3" type="ORF">SAMN02745146_1741</name>
</gene>
<dbReference type="EMBL" id="FQYN01000003">
    <property type="protein sequence ID" value="SHI86579.1"/>
    <property type="molecule type" value="Genomic_DNA"/>
</dbReference>
<proteinExistence type="predicted"/>
<feature type="region of interest" description="Disordered" evidence="1">
    <location>
        <begin position="147"/>
        <end position="178"/>
    </location>
</feature>
<organism evidence="3 4">
    <name type="scientific">Hymenobacter daecheongensis DSM 21074</name>
    <dbReference type="NCBI Taxonomy" id="1121955"/>
    <lineage>
        <taxon>Bacteria</taxon>
        <taxon>Pseudomonadati</taxon>
        <taxon>Bacteroidota</taxon>
        <taxon>Cytophagia</taxon>
        <taxon>Cytophagales</taxon>
        <taxon>Hymenobacteraceae</taxon>
        <taxon>Hymenobacter</taxon>
    </lineage>
</organism>
<feature type="signal peptide" evidence="2">
    <location>
        <begin position="1"/>
        <end position="20"/>
    </location>
</feature>
<dbReference type="Proteomes" id="UP000184418">
    <property type="component" value="Unassembled WGS sequence"/>
</dbReference>
<reference evidence="3 4" key="1">
    <citation type="submission" date="2016-11" db="EMBL/GenBank/DDBJ databases">
        <authorList>
            <person name="Jaros S."/>
            <person name="Januszkiewicz K."/>
            <person name="Wedrychowicz H."/>
        </authorList>
    </citation>
    <scope>NUCLEOTIDE SEQUENCE [LARGE SCALE GENOMIC DNA]</scope>
    <source>
        <strain evidence="3 4">DSM 21074</strain>
    </source>
</reference>
<evidence type="ECO:0008006" key="5">
    <source>
        <dbReference type="Google" id="ProtNLM"/>
    </source>
</evidence>
<evidence type="ECO:0000256" key="2">
    <source>
        <dbReference type="SAM" id="SignalP"/>
    </source>
</evidence>
<evidence type="ECO:0000313" key="3">
    <source>
        <dbReference type="EMBL" id="SHI86579.1"/>
    </source>
</evidence>
<dbReference type="OrthoDB" id="893112at2"/>
<keyword evidence="2" id="KW-0732">Signal</keyword>
<feature type="chain" id="PRO_5012545162" description="DUF4142 domain-containing protein" evidence="2">
    <location>
        <begin position="21"/>
        <end position="178"/>
    </location>
</feature>
<evidence type="ECO:0000313" key="4">
    <source>
        <dbReference type="Proteomes" id="UP000184418"/>
    </source>
</evidence>
<dbReference type="RefSeq" id="WP_143164063.1">
    <property type="nucleotide sequence ID" value="NZ_FQYN01000003.1"/>
</dbReference>
<feature type="compositionally biased region" description="Low complexity" evidence="1">
    <location>
        <begin position="19"/>
        <end position="30"/>
    </location>
</feature>
<accession>A0A1M6EMI4</accession>
<feature type="region of interest" description="Disordered" evidence="1">
    <location>
        <begin position="19"/>
        <end position="44"/>
    </location>
</feature>
<feature type="compositionally biased region" description="Low complexity" evidence="1">
    <location>
        <begin position="169"/>
        <end position="178"/>
    </location>
</feature>
<evidence type="ECO:0000256" key="1">
    <source>
        <dbReference type="SAM" id="MobiDB-lite"/>
    </source>
</evidence>
<protein>
    <recommendedName>
        <fullName evidence="5">DUF4142 domain-containing protein</fullName>
    </recommendedName>
</protein>